<keyword evidence="7" id="KW-0456">Lyase</keyword>
<dbReference type="RefSeq" id="WP_211313587.1">
    <property type="nucleotide sequence ID" value="NZ_BAAABL010000082.1"/>
</dbReference>
<comment type="caution">
    <text evidence="8">The sequence shown here is derived from an EMBL/GenBank/DDBJ whole genome shotgun (WGS) entry which is preliminary data.</text>
</comment>
<dbReference type="InterPro" id="IPR036590">
    <property type="entry name" value="SRAP-like"/>
</dbReference>
<dbReference type="GO" id="GO:0003697">
    <property type="term" value="F:single-stranded DNA binding"/>
    <property type="evidence" value="ECO:0007669"/>
    <property type="project" value="InterPro"/>
</dbReference>
<keyword evidence="6" id="KW-0238">DNA-binding</keyword>
<evidence type="ECO:0000313" key="9">
    <source>
        <dbReference type="Proteomes" id="UP001500837"/>
    </source>
</evidence>
<name>A0AAV3SA73_9EURY</name>
<reference evidence="8 9" key="1">
    <citation type="journal article" date="2019" name="Int. J. Syst. Evol. Microbiol.">
        <title>The Global Catalogue of Microorganisms (GCM) 10K type strain sequencing project: providing services to taxonomists for standard genome sequencing and annotation.</title>
        <authorList>
            <consortium name="The Broad Institute Genomics Platform"/>
            <consortium name="The Broad Institute Genome Sequencing Center for Infectious Disease"/>
            <person name="Wu L."/>
            <person name="Ma J."/>
        </authorList>
    </citation>
    <scope>NUCLEOTIDE SEQUENCE [LARGE SCALE GENOMIC DNA]</scope>
    <source>
        <strain evidence="8 9">JCM 16330</strain>
    </source>
</reference>
<dbReference type="Proteomes" id="UP001500837">
    <property type="component" value="Unassembled WGS sequence"/>
</dbReference>
<dbReference type="EMBL" id="BAAABL010000082">
    <property type="protein sequence ID" value="GAA0310617.1"/>
    <property type="molecule type" value="Genomic_DNA"/>
</dbReference>
<evidence type="ECO:0000256" key="7">
    <source>
        <dbReference type="ARBA" id="ARBA00023239"/>
    </source>
</evidence>
<proteinExistence type="inferred from homology"/>
<dbReference type="PANTHER" id="PTHR13604">
    <property type="entry name" value="DC12-RELATED"/>
    <property type="match status" value="1"/>
</dbReference>
<dbReference type="SUPFAM" id="SSF143081">
    <property type="entry name" value="BB1717-like"/>
    <property type="match status" value="1"/>
</dbReference>
<evidence type="ECO:0000256" key="1">
    <source>
        <dbReference type="ARBA" id="ARBA00008136"/>
    </source>
</evidence>
<organism evidence="8 9">
    <name type="scientific">Halarchaeum salinum</name>
    <dbReference type="NCBI Taxonomy" id="489912"/>
    <lineage>
        <taxon>Archaea</taxon>
        <taxon>Methanobacteriati</taxon>
        <taxon>Methanobacteriota</taxon>
        <taxon>Stenosarchaea group</taxon>
        <taxon>Halobacteria</taxon>
        <taxon>Halobacteriales</taxon>
        <taxon>Halobacteriaceae</taxon>
    </lineage>
</organism>
<sequence>MCGRYALFSDPETIARRFDVAVGDYEPTYNAAPSQSLPVIADDDPSSVRAFQWGLVPSWADDASPGPINARTETASEKPMFAESLAERRCLVPCDGFYEWHEEDGTKRPYYFHRPDGEPFTMAGIWAAYDPETKQTGLDAFGASDTPDREADPIRSFAILTRDATATVAEYHHRESVILSHEEESRWLADDYQALLERENEVDLAARPVSRAVNDPANDRQTLVESV</sequence>
<evidence type="ECO:0000256" key="3">
    <source>
        <dbReference type="ARBA" id="ARBA00022763"/>
    </source>
</evidence>
<evidence type="ECO:0000256" key="6">
    <source>
        <dbReference type="ARBA" id="ARBA00023125"/>
    </source>
</evidence>
<keyword evidence="4" id="KW-0378">Hydrolase</keyword>
<evidence type="ECO:0000256" key="4">
    <source>
        <dbReference type="ARBA" id="ARBA00022801"/>
    </source>
</evidence>
<dbReference type="GO" id="GO:0006508">
    <property type="term" value="P:proteolysis"/>
    <property type="evidence" value="ECO:0007669"/>
    <property type="project" value="UniProtKB-KW"/>
</dbReference>
<comment type="similarity">
    <text evidence="1">Belongs to the SOS response-associated peptidase family.</text>
</comment>
<gene>
    <name evidence="8" type="ORF">GCM10009066_24910</name>
</gene>
<evidence type="ECO:0000256" key="5">
    <source>
        <dbReference type="ARBA" id="ARBA00023124"/>
    </source>
</evidence>
<dbReference type="Pfam" id="PF02586">
    <property type="entry name" value="SRAP"/>
    <property type="match status" value="1"/>
</dbReference>
<dbReference type="GO" id="GO:0008233">
    <property type="term" value="F:peptidase activity"/>
    <property type="evidence" value="ECO:0007669"/>
    <property type="project" value="UniProtKB-KW"/>
</dbReference>
<dbReference type="GO" id="GO:0106300">
    <property type="term" value="P:protein-DNA covalent cross-linking repair"/>
    <property type="evidence" value="ECO:0007669"/>
    <property type="project" value="InterPro"/>
</dbReference>
<keyword evidence="3" id="KW-0227">DNA damage</keyword>
<keyword evidence="5" id="KW-0190">Covalent protein-DNA linkage</keyword>
<dbReference type="PANTHER" id="PTHR13604:SF0">
    <property type="entry name" value="ABASIC SITE PROCESSING PROTEIN HMCES"/>
    <property type="match status" value="1"/>
</dbReference>
<dbReference type="InterPro" id="IPR003738">
    <property type="entry name" value="SRAP"/>
</dbReference>
<accession>A0AAV3SA73</accession>
<evidence type="ECO:0000313" key="8">
    <source>
        <dbReference type="EMBL" id="GAA0310617.1"/>
    </source>
</evidence>
<evidence type="ECO:0000256" key="2">
    <source>
        <dbReference type="ARBA" id="ARBA00022670"/>
    </source>
</evidence>
<dbReference type="GO" id="GO:0016829">
    <property type="term" value="F:lyase activity"/>
    <property type="evidence" value="ECO:0007669"/>
    <property type="project" value="UniProtKB-KW"/>
</dbReference>
<dbReference type="Gene3D" id="3.90.1680.10">
    <property type="entry name" value="SOS response associated peptidase-like"/>
    <property type="match status" value="1"/>
</dbReference>
<keyword evidence="2" id="KW-0645">Protease</keyword>
<keyword evidence="9" id="KW-1185">Reference proteome</keyword>
<protein>
    <submittedName>
        <fullName evidence="8">SOS response-associated peptidase</fullName>
    </submittedName>
</protein>
<dbReference type="AlphaFoldDB" id="A0AAV3SA73"/>